<dbReference type="EMBL" id="JH600070">
    <property type="protein sequence ID" value="EIJ41835.1"/>
    <property type="molecule type" value="Genomic_DNA"/>
</dbReference>
<accession>I3CDZ2</accession>
<dbReference type="STRING" id="395493.BegalDRAFT_0927"/>
<dbReference type="HOGENOM" id="CLU_2858670_0_0_6"/>
<organism evidence="2 3">
    <name type="scientific">Beggiatoa alba B18LD</name>
    <dbReference type="NCBI Taxonomy" id="395493"/>
    <lineage>
        <taxon>Bacteria</taxon>
        <taxon>Pseudomonadati</taxon>
        <taxon>Pseudomonadota</taxon>
        <taxon>Gammaproteobacteria</taxon>
        <taxon>Thiotrichales</taxon>
        <taxon>Thiotrichaceae</taxon>
        <taxon>Beggiatoa</taxon>
    </lineage>
</organism>
<dbReference type="RefSeq" id="WP_002684121.1">
    <property type="nucleotide sequence ID" value="NZ_JH600070.1"/>
</dbReference>
<feature type="compositionally biased region" description="Basic and acidic residues" evidence="1">
    <location>
        <begin position="44"/>
        <end position="64"/>
    </location>
</feature>
<reference evidence="2 3" key="1">
    <citation type="submission" date="2011-11" db="EMBL/GenBank/DDBJ databases">
        <title>Improved High-Quality Draft sequence of Beggiatoa alba B18lD.</title>
        <authorList>
            <consortium name="US DOE Joint Genome Institute"/>
            <person name="Lucas S."/>
            <person name="Han J."/>
            <person name="Lapidus A."/>
            <person name="Cheng J.-F."/>
            <person name="Goodwin L."/>
            <person name="Pitluck S."/>
            <person name="Peters L."/>
            <person name="Mikhailova N."/>
            <person name="Held B."/>
            <person name="Detter J.C."/>
            <person name="Han C."/>
            <person name="Tapia R."/>
            <person name="Land M."/>
            <person name="Hauser L."/>
            <person name="Kyrpides N."/>
            <person name="Ivanova N."/>
            <person name="Pagani I."/>
            <person name="Samuel K."/>
            <person name="Teske A."/>
            <person name="Mueller J."/>
            <person name="Woyke T."/>
        </authorList>
    </citation>
    <scope>NUCLEOTIDE SEQUENCE [LARGE SCALE GENOMIC DNA]</scope>
    <source>
        <strain evidence="2 3">B18LD</strain>
    </source>
</reference>
<sequence length="64" mass="7386">MSNNEPKNVNEEMIRQTFKFMQADTPQSLMEKALKAQITGQYGHQEKPEEAEKGETDIKSDEKK</sequence>
<evidence type="ECO:0000313" key="2">
    <source>
        <dbReference type="EMBL" id="EIJ41835.1"/>
    </source>
</evidence>
<protein>
    <submittedName>
        <fullName evidence="2">Uncharacterized protein</fullName>
    </submittedName>
</protein>
<feature type="region of interest" description="Disordered" evidence="1">
    <location>
        <begin position="40"/>
        <end position="64"/>
    </location>
</feature>
<dbReference type="Proteomes" id="UP000005744">
    <property type="component" value="Unassembled WGS sequence"/>
</dbReference>
<proteinExistence type="predicted"/>
<keyword evidence="3" id="KW-1185">Reference proteome</keyword>
<evidence type="ECO:0000256" key="1">
    <source>
        <dbReference type="SAM" id="MobiDB-lite"/>
    </source>
</evidence>
<dbReference type="AlphaFoldDB" id="I3CDZ2"/>
<gene>
    <name evidence="2" type="ORF">BegalDRAFT_0927</name>
</gene>
<name>I3CDZ2_9GAMM</name>
<evidence type="ECO:0000313" key="3">
    <source>
        <dbReference type="Proteomes" id="UP000005744"/>
    </source>
</evidence>